<feature type="chain" id="PRO_5002816415" description="VM domain-containing protein" evidence="2">
    <location>
        <begin position="23"/>
        <end position="713"/>
    </location>
</feature>
<feature type="compositionally biased region" description="Low complexity" evidence="1">
    <location>
        <begin position="573"/>
        <end position="583"/>
    </location>
</feature>
<reference evidence="3 4" key="1">
    <citation type="journal article" date="2007" name="Nature">
        <title>Evolution of genes and genomes on the Drosophila phylogeny.</title>
        <authorList>
            <consortium name="Drosophila 12 Genomes Consortium"/>
            <person name="Clark A.G."/>
            <person name="Eisen M.B."/>
            <person name="Smith D.R."/>
            <person name="Bergman C.M."/>
            <person name="Oliver B."/>
            <person name="Markow T.A."/>
            <person name="Kaufman T.C."/>
            <person name="Kellis M."/>
            <person name="Gelbart W."/>
            <person name="Iyer V.N."/>
            <person name="Pollard D.A."/>
            <person name="Sackton T.B."/>
            <person name="Larracuente A.M."/>
            <person name="Singh N.D."/>
            <person name="Abad J.P."/>
            <person name="Abt D.N."/>
            <person name="Adryan B."/>
            <person name="Aguade M."/>
            <person name="Akashi H."/>
            <person name="Anderson W.W."/>
            <person name="Aquadro C.F."/>
            <person name="Ardell D.H."/>
            <person name="Arguello R."/>
            <person name="Artieri C.G."/>
            <person name="Barbash D.A."/>
            <person name="Barker D."/>
            <person name="Barsanti P."/>
            <person name="Batterham P."/>
            <person name="Batzoglou S."/>
            <person name="Begun D."/>
            <person name="Bhutkar A."/>
            <person name="Blanco E."/>
            <person name="Bosak S.A."/>
            <person name="Bradley R.K."/>
            <person name="Brand A.D."/>
            <person name="Brent M.R."/>
            <person name="Brooks A.N."/>
            <person name="Brown R.H."/>
            <person name="Butlin R.K."/>
            <person name="Caggese C."/>
            <person name="Calvi B.R."/>
            <person name="Bernardo de Carvalho A."/>
            <person name="Caspi A."/>
            <person name="Castrezana S."/>
            <person name="Celniker S.E."/>
            <person name="Chang J.L."/>
            <person name="Chapple C."/>
            <person name="Chatterji S."/>
            <person name="Chinwalla A."/>
            <person name="Civetta A."/>
            <person name="Clifton S.W."/>
            <person name="Comeron J.M."/>
            <person name="Costello J.C."/>
            <person name="Coyne J.A."/>
            <person name="Daub J."/>
            <person name="David R.G."/>
            <person name="Delcher A.L."/>
            <person name="Delehaunty K."/>
            <person name="Do C.B."/>
            <person name="Ebling H."/>
            <person name="Edwards K."/>
            <person name="Eickbush T."/>
            <person name="Evans J.D."/>
            <person name="Filipski A."/>
            <person name="Findeiss S."/>
            <person name="Freyhult E."/>
            <person name="Fulton L."/>
            <person name="Fulton R."/>
            <person name="Garcia A.C."/>
            <person name="Gardiner A."/>
            <person name="Garfield D.A."/>
            <person name="Garvin B.E."/>
            <person name="Gibson G."/>
            <person name="Gilbert D."/>
            <person name="Gnerre S."/>
            <person name="Godfrey J."/>
            <person name="Good R."/>
            <person name="Gotea V."/>
            <person name="Gravely B."/>
            <person name="Greenberg A.J."/>
            <person name="Griffiths-Jones S."/>
            <person name="Gross S."/>
            <person name="Guigo R."/>
            <person name="Gustafson E.A."/>
            <person name="Haerty W."/>
            <person name="Hahn M.W."/>
            <person name="Halligan D.L."/>
            <person name="Halpern A.L."/>
            <person name="Halter G.M."/>
            <person name="Han M.V."/>
            <person name="Heger A."/>
            <person name="Hillier L."/>
            <person name="Hinrichs A.S."/>
            <person name="Holmes I."/>
            <person name="Hoskins R.A."/>
            <person name="Hubisz M.J."/>
            <person name="Hultmark D."/>
            <person name="Huntley M.A."/>
            <person name="Jaffe D.B."/>
            <person name="Jagadeeshan S."/>
            <person name="Jeck W.R."/>
            <person name="Johnson J."/>
            <person name="Jones C.D."/>
            <person name="Jordan W.C."/>
            <person name="Karpen G.H."/>
            <person name="Kataoka E."/>
            <person name="Keightley P.D."/>
            <person name="Kheradpour P."/>
            <person name="Kirkness E.F."/>
            <person name="Koerich L.B."/>
            <person name="Kristiansen K."/>
            <person name="Kudrna D."/>
            <person name="Kulathinal R.J."/>
            <person name="Kumar S."/>
            <person name="Kwok R."/>
            <person name="Lander E."/>
            <person name="Langley C.H."/>
            <person name="Lapoint R."/>
            <person name="Lazzaro B.P."/>
            <person name="Lee S.J."/>
            <person name="Levesque L."/>
            <person name="Li R."/>
            <person name="Lin C.F."/>
            <person name="Lin M.F."/>
            <person name="Lindblad-Toh K."/>
            <person name="Llopart A."/>
            <person name="Long M."/>
            <person name="Low L."/>
            <person name="Lozovsky E."/>
            <person name="Lu J."/>
            <person name="Luo M."/>
            <person name="Machado C.A."/>
            <person name="Makalowski W."/>
            <person name="Marzo M."/>
            <person name="Matsuda M."/>
            <person name="Matzkin L."/>
            <person name="McAllister B."/>
            <person name="McBride C.S."/>
            <person name="McKernan B."/>
            <person name="McKernan K."/>
            <person name="Mendez-Lago M."/>
            <person name="Minx P."/>
            <person name="Mollenhauer M.U."/>
            <person name="Montooth K."/>
            <person name="Mount S.M."/>
            <person name="Mu X."/>
            <person name="Myers E."/>
            <person name="Negre B."/>
            <person name="Newfeld S."/>
            <person name="Nielsen R."/>
            <person name="Noor M.A."/>
            <person name="O'Grady P."/>
            <person name="Pachter L."/>
            <person name="Papaceit M."/>
            <person name="Parisi M.J."/>
            <person name="Parisi M."/>
            <person name="Parts L."/>
            <person name="Pedersen J.S."/>
            <person name="Pesole G."/>
            <person name="Phillippy A.M."/>
            <person name="Ponting C.P."/>
            <person name="Pop M."/>
            <person name="Porcelli D."/>
            <person name="Powell J.R."/>
            <person name="Prohaska S."/>
            <person name="Pruitt K."/>
            <person name="Puig M."/>
            <person name="Quesneville H."/>
            <person name="Ram K.R."/>
            <person name="Rand D."/>
            <person name="Rasmussen M.D."/>
            <person name="Reed L.K."/>
            <person name="Reenan R."/>
            <person name="Reily A."/>
            <person name="Remington K.A."/>
            <person name="Rieger T.T."/>
            <person name="Ritchie M.G."/>
            <person name="Robin C."/>
            <person name="Rogers Y.H."/>
            <person name="Rohde C."/>
            <person name="Rozas J."/>
            <person name="Rubenfield M.J."/>
            <person name="Ruiz A."/>
            <person name="Russo S."/>
            <person name="Salzberg S.L."/>
            <person name="Sanchez-Gracia A."/>
            <person name="Saranga D.J."/>
            <person name="Sato H."/>
            <person name="Schaeffer S.W."/>
            <person name="Schatz M.C."/>
            <person name="Schlenke T."/>
            <person name="Schwartz R."/>
            <person name="Segarra C."/>
            <person name="Singh R.S."/>
            <person name="Sirot L."/>
            <person name="Sirota M."/>
            <person name="Sisneros N.B."/>
            <person name="Smith C.D."/>
            <person name="Smith T.F."/>
            <person name="Spieth J."/>
            <person name="Stage D.E."/>
            <person name="Stark A."/>
            <person name="Stephan W."/>
            <person name="Strausberg R.L."/>
            <person name="Strempel S."/>
            <person name="Sturgill D."/>
            <person name="Sutton G."/>
            <person name="Sutton G.G."/>
            <person name="Tao W."/>
            <person name="Teichmann S."/>
            <person name="Tobari Y.N."/>
            <person name="Tomimura Y."/>
            <person name="Tsolas J.M."/>
            <person name="Valente V.L."/>
            <person name="Venter E."/>
            <person name="Venter J.C."/>
            <person name="Vicario S."/>
            <person name="Vieira F.G."/>
            <person name="Vilella A.J."/>
            <person name="Villasante A."/>
            <person name="Walenz B."/>
            <person name="Wang J."/>
            <person name="Wasserman M."/>
            <person name="Watts T."/>
            <person name="Wilson D."/>
            <person name="Wilson R.K."/>
            <person name="Wing R.A."/>
            <person name="Wolfner M.F."/>
            <person name="Wong A."/>
            <person name="Wong G.K."/>
            <person name="Wu C.I."/>
            <person name="Wu G."/>
            <person name="Yamamoto D."/>
            <person name="Yang H.P."/>
            <person name="Yang S.P."/>
            <person name="Yorke J.A."/>
            <person name="Yoshida K."/>
            <person name="Zdobnov E."/>
            <person name="Zhang P."/>
            <person name="Zhang Y."/>
            <person name="Zimin A.V."/>
            <person name="Baldwin J."/>
            <person name="Abdouelleil A."/>
            <person name="Abdulkadir J."/>
            <person name="Abebe A."/>
            <person name="Abera B."/>
            <person name="Abreu J."/>
            <person name="Acer S.C."/>
            <person name="Aftuck L."/>
            <person name="Alexander A."/>
            <person name="An P."/>
            <person name="Anderson E."/>
            <person name="Anderson S."/>
            <person name="Arachi H."/>
            <person name="Azer M."/>
            <person name="Bachantsang P."/>
            <person name="Barry A."/>
            <person name="Bayul T."/>
            <person name="Berlin A."/>
            <person name="Bessette D."/>
            <person name="Bloom T."/>
            <person name="Blye J."/>
            <person name="Boguslavskiy L."/>
            <person name="Bonnet C."/>
            <person name="Boukhgalter B."/>
            <person name="Bourzgui I."/>
            <person name="Brown A."/>
            <person name="Cahill P."/>
            <person name="Channer S."/>
            <person name="Cheshatsang Y."/>
            <person name="Chuda L."/>
            <person name="Citroen M."/>
            <person name="Collymore A."/>
            <person name="Cooke P."/>
            <person name="Costello M."/>
            <person name="D'Aco K."/>
            <person name="Daza R."/>
            <person name="De Haan G."/>
            <person name="DeGray S."/>
            <person name="DeMaso C."/>
            <person name="Dhargay N."/>
            <person name="Dooley K."/>
            <person name="Dooley E."/>
            <person name="Doricent M."/>
            <person name="Dorje P."/>
            <person name="Dorjee K."/>
            <person name="Dupes A."/>
            <person name="Elong R."/>
            <person name="Falk J."/>
            <person name="Farina A."/>
            <person name="Faro S."/>
            <person name="Ferguson D."/>
            <person name="Fisher S."/>
            <person name="Foley C.D."/>
            <person name="Franke A."/>
            <person name="Friedrich D."/>
            <person name="Gadbois L."/>
            <person name="Gearin G."/>
            <person name="Gearin C.R."/>
            <person name="Giannoukos G."/>
            <person name="Goode T."/>
            <person name="Graham J."/>
            <person name="Grandbois E."/>
            <person name="Grewal S."/>
            <person name="Gyaltsen K."/>
            <person name="Hafez N."/>
            <person name="Hagos B."/>
            <person name="Hall J."/>
            <person name="Henson C."/>
            <person name="Hollinger A."/>
            <person name="Honan T."/>
            <person name="Huard M.D."/>
            <person name="Hughes L."/>
            <person name="Hurhula B."/>
            <person name="Husby M.E."/>
            <person name="Kamat A."/>
            <person name="Kanga B."/>
            <person name="Kashin S."/>
            <person name="Khazanovich D."/>
            <person name="Kisner P."/>
            <person name="Lance K."/>
            <person name="Lara M."/>
            <person name="Lee W."/>
            <person name="Lennon N."/>
            <person name="Letendre F."/>
            <person name="LeVine R."/>
            <person name="Lipovsky A."/>
            <person name="Liu X."/>
            <person name="Liu J."/>
            <person name="Liu S."/>
            <person name="Lokyitsang T."/>
            <person name="Lokyitsang Y."/>
            <person name="Lubonja R."/>
            <person name="Lui A."/>
            <person name="MacDonald P."/>
            <person name="Magnisalis V."/>
            <person name="Maru K."/>
            <person name="Matthews C."/>
            <person name="McCusker W."/>
            <person name="McDonough S."/>
            <person name="Mehta T."/>
            <person name="Meldrim J."/>
            <person name="Meneus L."/>
            <person name="Mihai O."/>
            <person name="Mihalev A."/>
            <person name="Mihova T."/>
            <person name="Mittelman R."/>
            <person name="Mlenga V."/>
            <person name="Montmayeur A."/>
            <person name="Mulrain L."/>
            <person name="Navidi A."/>
            <person name="Naylor J."/>
            <person name="Negash T."/>
            <person name="Nguyen T."/>
            <person name="Nguyen N."/>
            <person name="Nicol R."/>
            <person name="Norbu C."/>
            <person name="Norbu N."/>
            <person name="Novod N."/>
            <person name="O'Neill B."/>
            <person name="Osman S."/>
            <person name="Markiewicz E."/>
            <person name="Oyono O.L."/>
            <person name="Patti C."/>
            <person name="Phunkhang P."/>
            <person name="Pierre F."/>
            <person name="Priest M."/>
            <person name="Raghuraman S."/>
            <person name="Rege F."/>
            <person name="Reyes R."/>
            <person name="Rise C."/>
            <person name="Rogov P."/>
            <person name="Ross K."/>
            <person name="Ryan E."/>
            <person name="Settipalli S."/>
            <person name="Shea T."/>
            <person name="Sherpa N."/>
            <person name="Shi L."/>
            <person name="Shih D."/>
            <person name="Sparrow T."/>
            <person name="Spaulding J."/>
            <person name="Stalker J."/>
            <person name="Stange-Thomann N."/>
            <person name="Stavropoulos S."/>
            <person name="Stone C."/>
            <person name="Strader C."/>
            <person name="Tesfaye S."/>
            <person name="Thomson T."/>
            <person name="Thoulutsang Y."/>
            <person name="Thoulutsang D."/>
            <person name="Topham K."/>
            <person name="Topping I."/>
            <person name="Tsamla T."/>
            <person name="Vassiliev H."/>
            <person name="Vo A."/>
            <person name="Wangchuk T."/>
            <person name="Wangdi T."/>
            <person name="Weiand M."/>
            <person name="Wilkinson J."/>
            <person name="Wilson A."/>
            <person name="Yadav S."/>
            <person name="Young G."/>
            <person name="Yu Q."/>
            <person name="Zembek L."/>
            <person name="Zhong D."/>
            <person name="Zimmer A."/>
            <person name="Zwirko Z."/>
            <person name="Jaffe D.B."/>
            <person name="Alvarez P."/>
            <person name="Brockman W."/>
            <person name="Butler J."/>
            <person name="Chin C."/>
            <person name="Gnerre S."/>
            <person name="Grabherr M."/>
            <person name="Kleber M."/>
            <person name="Mauceli E."/>
            <person name="MacCallum I."/>
        </authorList>
    </citation>
    <scope>NUCLEOTIDE SEQUENCE [LARGE SCALE GENOMIC DNA]</scope>
    <source>
        <strain evidence="4">Tucson 15010-1051.87</strain>
    </source>
</reference>
<feature type="region of interest" description="Disordered" evidence="1">
    <location>
        <begin position="679"/>
        <end position="713"/>
    </location>
</feature>
<evidence type="ECO:0000256" key="2">
    <source>
        <dbReference type="SAM" id="SignalP"/>
    </source>
</evidence>
<feature type="compositionally biased region" description="Acidic residues" evidence="1">
    <location>
        <begin position="625"/>
        <end position="640"/>
    </location>
</feature>
<feature type="region of interest" description="Disordered" evidence="1">
    <location>
        <begin position="571"/>
        <end position="590"/>
    </location>
</feature>
<dbReference type="AlphaFoldDB" id="B4LR69"/>
<dbReference type="EMBL" id="CH940649">
    <property type="protein sequence ID" value="EDW63533.1"/>
    <property type="molecule type" value="Genomic_DNA"/>
</dbReference>
<feature type="compositionally biased region" description="Polar residues" evidence="1">
    <location>
        <begin position="130"/>
        <end position="142"/>
    </location>
</feature>
<name>B4LR69_DROVI</name>
<dbReference type="PhylomeDB" id="B4LR69"/>
<sequence length="713" mass="74876">MVNYSQHLRLLLLLCPLALGLAQEEQHEQQLEALHRSKRTLTTICVEIKPSGPQEEPYFMCKGTDFSRGGGQAQPAAEEQPQPIQNYPQPEAQPMPMNGQYAQAPFPSFPSFGAGFFPIMSSYEEATPKATPTSSYQNQSPAGESHAAAQFGTAPAAFAAGPAPQSYGVPAVSYSAAGGAAAAARGTAAGSGPATTPNSYAAAAPTKSPTAAQAAPQPKSQPASSQASNGNPYDALVSSQRHRIAMDQDVLNVPDVGFRQQEFNLQYRLPEPMVGAAPPMMWMPLAQTQLQQPTVAAQLPPYYDDPVMRTFYASLEPNEPQVAQAAPMQQAAPMEPLVAQVAPPSRPASGYMPMYGQTATAAPPPAPPSQPAYDASPKSSSAQGYAPAPGSAVDGNACNSCTRPCSAPLESTSNYNTPAHCPSFQPVIIAMPCYGQQQPTHYLAVPGSGASSSPALARESMVGSSFGGPFNLAAQMGTPFGNHFGMASPQVGSAFGMGPQAGSAYGMSAPQLGSNFGMAPQVGAPFGLAPVLNPFGPFGNLNPFNPFNRILGAAAPTTQQPRLRLFGAPEESTTATLQAAPQFQQPPPKTFTMNFSSSTLAPASKVSSLPAAAVVGIARDSDDVQKEDDDDEQDDEEDGSQEATDAPHTAGTTEDVASTLDAEVSKSLESKDLTVEQLLKKGEDKLKNENKRKRHNSRNSNSNSQKRKYLQRL</sequence>
<dbReference type="KEGG" id="dvi:6628910"/>
<feature type="region of interest" description="Disordered" evidence="1">
    <location>
        <begin position="128"/>
        <end position="148"/>
    </location>
</feature>
<proteinExistence type="predicted"/>
<feature type="compositionally biased region" description="Basic and acidic residues" evidence="1">
    <location>
        <begin position="679"/>
        <end position="689"/>
    </location>
</feature>
<dbReference type="InParanoid" id="B4LR69"/>
<accession>B4LR69</accession>
<evidence type="ECO:0000313" key="3">
    <source>
        <dbReference type="EMBL" id="EDW63533.1"/>
    </source>
</evidence>
<feature type="region of interest" description="Disordered" evidence="1">
    <location>
        <begin position="186"/>
        <end position="234"/>
    </location>
</feature>
<feature type="compositionally biased region" description="Low complexity" evidence="1">
    <location>
        <begin position="186"/>
        <end position="228"/>
    </location>
</feature>
<gene>
    <name evidence="3" type="primary">Dvir\GJ12559</name>
    <name evidence="3" type="ORF">Dvir_GJ12559</name>
</gene>
<dbReference type="STRING" id="7244.B4LR69"/>
<evidence type="ECO:0000313" key="4">
    <source>
        <dbReference type="Proteomes" id="UP000008792"/>
    </source>
</evidence>
<dbReference type="Proteomes" id="UP000008792">
    <property type="component" value="Unassembled WGS sequence"/>
</dbReference>
<dbReference type="eggNOG" id="KOG1216">
    <property type="taxonomic scope" value="Eukaryota"/>
</dbReference>
<dbReference type="OrthoDB" id="8070518at2759"/>
<evidence type="ECO:0008006" key="5">
    <source>
        <dbReference type="Google" id="ProtNLM"/>
    </source>
</evidence>
<keyword evidence="2" id="KW-0732">Signal</keyword>
<feature type="signal peptide" evidence="2">
    <location>
        <begin position="1"/>
        <end position="22"/>
    </location>
</feature>
<protein>
    <recommendedName>
        <fullName evidence="5">VM domain-containing protein</fullName>
    </recommendedName>
</protein>
<dbReference type="HOGENOM" id="CLU_014704_0_0_1"/>
<organism evidence="3 4">
    <name type="scientific">Drosophila virilis</name>
    <name type="common">Fruit fly</name>
    <dbReference type="NCBI Taxonomy" id="7244"/>
    <lineage>
        <taxon>Eukaryota</taxon>
        <taxon>Metazoa</taxon>
        <taxon>Ecdysozoa</taxon>
        <taxon>Arthropoda</taxon>
        <taxon>Hexapoda</taxon>
        <taxon>Insecta</taxon>
        <taxon>Pterygota</taxon>
        <taxon>Neoptera</taxon>
        <taxon>Endopterygota</taxon>
        <taxon>Diptera</taxon>
        <taxon>Brachycera</taxon>
        <taxon>Muscomorpha</taxon>
        <taxon>Ephydroidea</taxon>
        <taxon>Drosophilidae</taxon>
        <taxon>Drosophila</taxon>
    </lineage>
</organism>
<evidence type="ECO:0000256" key="1">
    <source>
        <dbReference type="SAM" id="MobiDB-lite"/>
    </source>
</evidence>
<dbReference type="OMA" id="MNMGAQV"/>
<feature type="region of interest" description="Disordered" evidence="1">
    <location>
        <begin position="349"/>
        <end position="389"/>
    </location>
</feature>
<feature type="region of interest" description="Disordered" evidence="1">
    <location>
        <begin position="618"/>
        <end position="655"/>
    </location>
</feature>
<keyword evidence="4" id="KW-1185">Reference proteome</keyword>